<dbReference type="Gene3D" id="3.50.30.30">
    <property type="match status" value="1"/>
</dbReference>
<reference evidence="5" key="1">
    <citation type="journal article" date="2020" name="Cell">
        <title>Large-Scale Comparative Analyses of Tick Genomes Elucidate Their Genetic Diversity and Vector Capacities.</title>
        <authorList>
            <consortium name="Tick Genome and Microbiome Consortium (TIGMIC)"/>
            <person name="Jia N."/>
            <person name="Wang J."/>
            <person name="Shi W."/>
            <person name="Du L."/>
            <person name="Sun Y."/>
            <person name="Zhan W."/>
            <person name="Jiang J.F."/>
            <person name="Wang Q."/>
            <person name="Zhang B."/>
            <person name="Ji P."/>
            <person name="Bell-Sakyi L."/>
            <person name="Cui X.M."/>
            <person name="Yuan T.T."/>
            <person name="Jiang B.G."/>
            <person name="Yang W.F."/>
            <person name="Lam T.T."/>
            <person name="Chang Q.C."/>
            <person name="Ding S.J."/>
            <person name="Wang X.J."/>
            <person name="Zhu J.G."/>
            <person name="Ruan X.D."/>
            <person name="Zhao L."/>
            <person name="Wei J.T."/>
            <person name="Ye R.Z."/>
            <person name="Que T.C."/>
            <person name="Du C.H."/>
            <person name="Zhou Y.H."/>
            <person name="Cheng J.X."/>
            <person name="Dai P.F."/>
            <person name="Guo W.B."/>
            <person name="Han X.H."/>
            <person name="Huang E.J."/>
            <person name="Li L.F."/>
            <person name="Wei W."/>
            <person name="Gao Y.C."/>
            <person name="Liu J.Z."/>
            <person name="Shao H.Z."/>
            <person name="Wang X."/>
            <person name="Wang C.C."/>
            <person name="Yang T.C."/>
            <person name="Huo Q.B."/>
            <person name="Li W."/>
            <person name="Chen H.Y."/>
            <person name="Chen S.E."/>
            <person name="Zhou L.G."/>
            <person name="Ni X.B."/>
            <person name="Tian J.H."/>
            <person name="Sheng Y."/>
            <person name="Liu T."/>
            <person name="Pan Y.S."/>
            <person name="Xia L.Y."/>
            <person name="Li J."/>
            <person name="Zhao F."/>
            <person name="Cao W.C."/>
        </authorList>
    </citation>
    <scope>NUCLEOTIDE SEQUENCE</scope>
    <source>
        <strain evidence="5">Rmic-2018</strain>
    </source>
</reference>
<feature type="domain" description="PA" evidence="4">
    <location>
        <begin position="75"/>
        <end position="156"/>
    </location>
</feature>
<dbReference type="OrthoDB" id="206201at2759"/>
<proteinExistence type="predicted"/>
<dbReference type="PANTHER" id="PTHR22702">
    <property type="entry name" value="PROTEASE-ASSOCIATED DOMAIN-CONTAINING PROTEIN"/>
    <property type="match status" value="1"/>
</dbReference>
<evidence type="ECO:0000313" key="5">
    <source>
        <dbReference type="EMBL" id="KAH8029110.1"/>
    </source>
</evidence>
<dbReference type="Proteomes" id="UP000821866">
    <property type="component" value="Chromosome 4"/>
</dbReference>
<dbReference type="InterPro" id="IPR003137">
    <property type="entry name" value="PA_domain"/>
</dbReference>
<feature type="signal peptide" evidence="3">
    <location>
        <begin position="1"/>
        <end position="25"/>
    </location>
</feature>
<gene>
    <name evidence="5" type="ORF">HPB51_022694</name>
</gene>
<name>A0A9J6E411_RHIMP</name>
<keyword evidence="1 3" id="KW-0732">Signal</keyword>
<evidence type="ECO:0000259" key="4">
    <source>
        <dbReference type="Pfam" id="PF02225"/>
    </source>
</evidence>
<comment type="caution">
    <text evidence="5">The sequence shown here is derived from an EMBL/GenBank/DDBJ whole genome shotgun (WGS) entry which is preliminary data.</text>
</comment>
<sequence length="212" mass="23812">MRGRPSPSAVVPLLASWCLLATAVAKPDSRYDLKKDIIFEITYPESLRYTFRARPALEFGTPFVNKLSHVGLVVSEPLHGCDNLINRLEIRNNVVFVQRGVCSFLTKCVEVQRNGGLAVIVAGSDLGNGFGYVEMTNDGTRRNCSIPAAFLLGRDGYMIREGLRLLGLRRAIVNVPLNFSDGTVVHRLRQPPWLDWEPEWWKVILDVLQGKY</sequence>
<organism evidence="5 6">
    <name type="scientific">Rhipicephalus microplus</name>
    <name type="common">Cattle tick</name>
    <name type="synonym">Boophilus microplus</name>
    <dbReference type="NCBI Taxonomy" id="6941"/>
    <lineage>
        <taxon>Eukaryota</taxon>
        <taxon>Metazoa</taxon>
        <taxon>Ecdysozoa</taxon>
        <taxon>Arthropoda</taxon>
        <taxon>Chelicerata</taxon>
        <taxon>Arachnida</taxon>
        <taxon>Acari</taxon>
        <taxon>Parasitiformes</taxon>
        <taxon>Ixodida</taxon>
        <taxon>Ixodoidea</taxon>
        <taxon>Ixodidae</taxon>
        <taxon>Rhipicephalinae</taxon>
        <taxon>Rhipicephalus</taxon>
        <taxon>Boophilus</taxon>
    </lineage>
</organism>
<feature type="chain" id="PRO_5039937536" description="PA domain-containing protein" evidence="3">
    <location>
        <begin position="26"/>
        <end position="212"/>
    </location>
</feature>
<dbReference type="AlphaFoldDB" id="A0A9J6E411"/>
<dbReference type="OMA" id="IPCVYIA"/>
<evidence type="ECO:0000313" key="6">
    <source>
        <dbReference type="Proteomes" id="UP000821866"/>
    </source>
</evidence>
<dbReference type="VEuPathDB" id="VectorBase:LOC119167905"/>
<dbReference type="Pfam" id="PF02225">
    <property type="entry name" value="PA"/>
    <property type="match status" value="1"/>
</dbReference>
<keyword evidence="6" id="KW-1185">Reference proteome</keyword>
<dbReference type="EMBL" id="JABSTU010000006">
    <property type="protein sequence ID" value="KAH8029110.1"/>
    <property type="molecule type" value="Genomic_DNA"/>
</dbReference>
<evidence type="ECO:0000256" key="2">
    <source>
        <dbReference type="ARBA" id="ARBA00023180"/>
    </source>
</evidence>
<evidence type="ECO:0000256" key="1">
    <source>
        <dbReference type="ARBA" id="ARBA00022729"/>
    </source>
</evidence>
<dbReference type="PANTHER" id="PTHR22702:SF1">
    <property type="entry name" value="PROTEASE-ASSOCIATED DOMAIN-CONTAINING PROTEIN 1"/>
    <property type="match status" value="1"/>
</dbReference>
<evidence type="ECO:0000256" key="3">
    <source>
        <dbReference type="SAM" id="SignalP"/>
    </source>
</evidence>
<accession>A0A9J6E411</accession>
<reference evidence="5" key="2">
    <citation type="submission" date="2021-09" db="EMBL/GenBank/DDBJ databases">
        <authorList>
            <person name="Jia N."/>
            <person name="Wang J."/>
            <person name="Shi W."/>
            <person name="Du L."/>
            <person name="Sun Y."/>
            <person name="Zhan W."/>
            <person name="Jiang J."/>
            <person name="Wang Q."/>
            <person name="Zhang B."/>
            <person name="Ji P."/>
            <person name="Sakyi L.B."/>
            <person name="Cui X."/>
            <person name="Yuan T."/>
            <person name="Jiang B."/>
            <person name="Yang W."/>
            <person name="Lam T.T.-Y."/>
            <person name="Chang Q."/>
            <person name="Ding S."/>
            <person name="Wang X."/>
            <person name="Zhu J."/>
            <person name="Ruan X."/>
            <person name="Zhao L."/>
            <person name="Wei J."/>
            <person name="Que T."/>
            <person name="Du C."/>
            <person name="Cheng J."/>
            <person name="Dai P."/>
            <person name="Han X."/>
            <person name="Huang E."/>
            <person name="Gao Y."/>
            <person name="Liu J."/>
            <person name="Shao H."/>
            <person name="Ye R."/>
            <person name="Li L."/>
            <person name="Wei W."/>
            <person name="Wang X."/>
            <person name="Wang C."/>
            <person name="Huo Q."/>
            <person name="Li W."/>
            <person name="Guo W."/>
            <person name="Chen H."/>
            <person name="Chen S."/>
            <person name="Zhou L."/>
            <person name="Zhou L."/>
            <person name="Ni X."/>
            <person name="Tian J."/>
            <person name="Zhou Y."/>
            <person name="Sheng Y."/>
            <person name="Liu T."/>
            <person name="Pan Y."/>
            <person name="Xia L."/>
            <person name="Li J."/>
            <person name="Zhao F."/>
            <person name="Cao W."/>
        </authorList>
    </citation>
    <scope>NUCLEOTIDE SEQUENCE</scope>
    <source>
        <strain evidence="5">Rmic-2018</strain>
        <tissue evidence="5">Larvae</tissue>
    </source>
</reference>
<keyword evidence="2" id="KW-0325">Glycoprotein</keyword>
<protein>
    <recommendedName>
        <fullName evidence="4">PA domain-containing protein</fullName>
    </recommendedName>
</protein>